<gene>
    <name evidence="2" type="ORF">METZ01_LOCUS269267</name>
</gene>
<evidence type="ECO:0000256" key="1">
    <source>
        <dbReference type="SAM" id="MobiDB-lite"/>
    </source>
</evidence>
<protein>
    <submittedName>
        <fullName evidence="2">Uncharacterized protein</fullName>
    </submittedName>
</protein>
<sequence length="27" mass="3419">RGRRRRLGRGRHRRHRESRLRGSPRQL</sequence>
<reference evidence="2" key="1">
    <citation type="submission" date="2018-05" db="EMBL/GenBank/DDBJ databases">
        <authorList>
            <person name="Lanie J.A."/>
            <person name="Ng W.-L."/>
            <person name="Kazmierczak K.M."/>
            <person name="Andrzejewski T.M."/>
            <person name="Davidsen T.M."/>
            <person name="Wayne K.J."/>
            <person name="Tettelin H."/>
            <person name="Glass J.I."/>
            <person name="Rusch D."/>
            <person name="Podicherti R."/>
            <person name="Tsui H.-C.T."/>
            <person name="Winkler M.E."/>
        </authorList>
    </citation>
    <scope>NUCLEOTIDE SEQUENCE</scope>
</reference>
<feature type="region of interest" description="Disordered" evidence="1">
    <location>
        <begin position="1"/>
        <end position="27"/>
    </location>
</feature>
<proteinExistence type="predicted"/>
<feature type="non-terminal residue" evidence="2">
    <location>
        <position position="1"/>
    </location>
</feature>
<feature type="compositionally biased region" description="Basic residues" evidence="1">
    <location>
        <begin position="1"/>
        <end position="18"/>
    </location>
</feature>
<dbReference type="EMBL" id="UINC01076852">
    <property type="protein sequence ID" value="SVC16413.1"/>
    <property type="molecule type" value="Genomic_DNA"/>
</dbReference>
<dbReference type="AlphaFoldDB" id="A0A382JYU9"/>
<accession>A0A382JYU9</accession>
<feature type="non-terminal residue" evidence="2">
    <location>
        <position position="27"/>
    </location>
</feature>
<evidence type="ECO:0000313" key="2">
    <source>
        <dbReference type="EMBL" id="SVC16413.1"/>
    </source>
</evidence>
<organism evidence="2">
    <name type="scientific">marine metagenome</name>
    <dbReference type="NCBI Taxonomy" id="408172"/>
    <lineage>
        <taxon>unclassified sequences</taxon>
        <taxon>metagenomes</taxon>
        <taxon>ecological metagenomes</taxon>
    </lineage>
</organism>
<name>A0A382JYU9_9ZZZZ</name>